<dbReference type="SUPFAM" id="SSF53335">
    <property type="entry name" value="S-adenosyl-L-methionine-dependent methyltransferases"/>
    <property type="match status" value="1"/>
</dbReference>
<dbReference type="OrthoDB" id="9782855at2"/>
<dbReference type="InterPro" id="IPR003333">
    <property type="entry name" value="CMAS"/>
</dbReference>
<proteinExistence type="inferred from homology"/>
<keyword evidence="5" id="KW-0443">Lipid metabolism</keyword>
<evidence type="ECO:0000256" key="4">
    <source>
        <dbReference type="ARBA" id="ARBA00022691"/>
    </source>
</evidence>
<evidence type="ECO:0000256" key="6">
    <source>
        <dbReference type="PIRSR" id="PIRSR003085-1"/>
    </source>
</evidence>
<dbReference type="GO" id="GO:0008610">
    <property type="term" value="P:lipid biosynthetic process"/>
    <property type="evidence" value="ECO:0007669"/>
    <property type="project" value="InterPro"/>
</dbReference>
<evidence type="ECO:0000256" key="2">
    <source>
        <dbReference type="ARBA" id="ARBA00022603"/>
    </source>
</evidence>
<dbReference type="PIRSF" id="PIRSF003085">
    <property type="entry name" value="CMAS"/>
    <property type="match status" value="1"/>
</dbReference>
<evidence type="ECO:0000256" key="1">
    <source>
        <dbReference type="ARBA" id="ARBA00010815"/>
    </source>
</evidence>
<dbReference type="PANTHER" id="PTHR43667">
    <property type="entry name" value="CYCLOPROPANE-FATTY-ACYL-PHOSPHOLIPID SYNTHASE"/>
    <property type="match status" value="1"/>
</dbReference>
<accession>A0A1P8KJ71</accession>
<comment type="similarity">
    <text evidence="1">Belongs to the CFA/CMAS family.</text>
</comment>
<sequence>MKTLWNKLGDKYLSKITQGTLEVVYSDGSTKIYGNNQEPKAKLVLNNADLFRRLTLFGDIGFAESYMDKDFECDDLTALIKIGIINSESLETKSEDAKKFSLHNLFPVMNKIKHSLRKNSKTRSAKNIQEHYDLSNQFFELFLDDTMMYSSAVFEKPDEPLFEAQKRKIDILAKKLNLKKGSKVLEIGSGWGAMAMHLVKEYGCEVTTLTLSKEQKKLCEGRFKEHNIEESVDVILKDYRDMQGQFDAVIAVEMFEAVGREYFDVFFKKCEELLNPHGILVMQIITMPDQRYSSYCKGTDFIQKYIFPGGHLPSVGKILDVTSKNTKLNLLHMEEYTEHYAKTLNVWHENFNQKLEEVKNLGFDEYFIRMWKMYLCYCEAGFLTRNINLVQVAFTRYQNVALNQGLVA</sequence>
<evidence type="ECO:0000259" key="7">
    <source>
        <dbReference type="Pfam" id="PF25371"/>
    </source>
</evidence>
<reference evidence="8 9" key="1">
    <citation type="submission" date="2017-01" db="EMBL/GenBank/DDBJ databases">
        <title>Genome sequencing of Arcobacter sp. LPB0137.</title>
        <authorList>
            <person name="Lee G.-W."/>
            <person name="Yi H."/>
        </authorList>
    </citation>
    <scope>NUCLEOTIDE SEQUENCE [LARGE SCALE GENOMIC DNA]</scope>
    <source>
        <strain evidence="8 9">LPB0137</strain>
    </source>
</reference>
<gene>
    <name evidence="8" type="ORF">LPB137_01395</name>
</gene>
<dbReference type="RefSeq" id="WP_076083372.1">
    <property type="nucleotide sequence ID" value="NZ_CP019070.1"/>
</dbReference>
<feature type="active site" evidence="6">
    <location>
        <position position="378"/>
    </location>
</feature>
<dbReference type="AlphaFoldDB" id="A0A1P8KJ71"/>
<evidence type="ECO:0000256" key="3">
    <source>
        <dbReference type="ARBA" id="ARBA00022679"/>
    </source>
</evidence>
<dbReference type="GO" id="GO:0008168">
    <property type="term" value="F:methyltransferase activity"/>
    <property type="evidence" value="ECO:0007669"/>
    <property type="project" value="UniProtKB-KW"/>
</dbReference>
<dbReference type="KEGG" id="alp:LPB137_01395"/>
<dbReference type="STRING" id="1850254.LPB137_01395"/>
<evidence type="ECO:0000256" key="5">
    <source>
        <dbReference type="ARBA" id="ARBA00023098"/>
    </source>
</evidence>
<dbReference type="GO" id="GO:0032259">
    <property type="term" value="P:methylation"/>
    <property type="evidence" value="ECO:0007669"/>
    <property type="project" value="UniProtKB-KW"/>
</dbReference>
<keyword evidence="9" id="KW-1185">Reference proteome</keyword>
<dbReference type="InterPro" id="IPR057206">
    <property type="entry name" value="DUF7884"/>
</dbReference>
<keyword evidence="3" id="KW-0808">Transferase</keyword>
<dbReference type="InterPro" id="IPR029063">
    <property type="entry name" value="SAM-dependent_MTases_sf"/>
</dbReference>
<dbReference type="PANTHER" id="PTHR43667:SF2">
    <property type="entry name" value="FATTY ACID C-METHYL TRANSFERASE"/>
    <property type="match status" value="1"/>
</dbReference>
<keyword evidence="4" id="KW-0949">S-adenosyl-L-methionine</keyword>
<dbReference type="Pfam" id="PF02353">
    <property type="entry name" value="CMAS"/>
    <property type="match status" value="1"/>
</dbReference>
<evidence type="ECO:0000313" key="8">
    <source>
        <dbReference type="EMBL" id="APW64584.1"/>
    </source>
</evidence>
<evidence type="ECO:0000313" key="9">
    <source>
        <dbReference type="Proteomes" id="UP000186074"/>
    </source>
</evidence>
<protein>
    <submittedName>
        <fullName evidence="8">Cyclopropane-fatty-acyl-phospholipid synthase</fullName>
    </submittedName>
</protein>
<organism evidence="8 9">
    <name type="scientific">Poseidonibacter parvus</name>
    <dbReference type="NCBI Taxonomy" id="1850254"/>
    <lineage>
        <taxon>Bacteria</taxon>
        <taxon>Pseudomonadati</taxon>
        <taxon>Campylobacterota</taxon>
        <taxon>Epsilonproteobacteria</taxon>
        <taxon>Campylobacterales</taxon>
        <taxon>Arcobacteraceae</taxon>
        <taxon>Poseidonibacter</taxon>
    </lineage>
</organism>
<dbReference type="CDD" id="cd02440">
    <property type="entry name" value="AdoMet_MTases"/>
    <property type="match status" value="1"/>
</dbReference>
<dbReference type="Gene3D" id="3.40.50.150">
    <property type="entry name" value="Vaccinia Virus protein VP39"/>
    <property type="match status" value="1"/>
</dbReference>
<dbReference type="Pfam" id="PF25371">
    <property type="entry name" value="DUF7884"/>
    <property type="match status" value="1"/>
</dbReference>
<dbReference type="InterPro" id="IPR050723">
    <property type="entry name" value="CFA/CMAS"/>
</dbReference>
<dbReference type="EMBL" id="CP019070">
    <property type="protein sequence ID" value="APW64584.1"/>
    <property type="molecule type" value="Genomic_DNA"/>
</dbReference>
<keyword evidence="2" id="KW-0489">Methyltransferase</keyword>
<feature type="domain" description="DUF7884" evidence="7">
    <location>
        <begin position="11"/>
        <end position="93"/>
    </location>
</feature>
<dbReference type="Proteomes" id="UP000186074">
    <property type="component" value="Chromosome"/>
</dbReference>
<name>A0A1P8KJ71_9BACT</name>